<dbReference type="GeneID" id="49787616"/>
<accession>A0ABM7AF24</accession>
<name>A0ABM7AF24_YERPU</name>
<dbReference type="RefSeq" id="WP_011191604.1">
    <property type="nucleotide sequence ID" value="NZ_AP028968.1"/>
</dbReference>
<organism evidence="1 2">
    <name type="scientific">Yersinia pseudotuberculosis</name>
    <dbReference type="NCBI Taxonomy" id="633"/>
    <lineage>
        <taxon>Bacteria</taxon>
        <taxon>Pseudomonadati</taxon>
        <taxon>Pseudomonadota</taxon>
        <taxon>Gammaproteobacteria</taxon>
        <taxon>Enterobacterales</taxon>
        <taxon>Yersiniaceae</taxon>
        <taxon>Yersinia</taxon>
    </lineage>
</organism>
<evidence type="ECO:0000313" key="1">
    <source>
        <dbReference type="EMBL" id="AYW90879.1"/>
    </source>
</evidence>
<evidence type="ECO:0000313" key="2">
    <source>
        <dbReference type="Proteomes" id="UP000268669"/>
    </source>
</evidence>
<protein>
    <submittedName>
        <fullName evidence="1">Uncharacterized protein</fullName>
    </submittedName>
</protein>
<dbReference type="EMBL" id="CP033713">
    <property type="protein sequence ID" value="AYW90879.1"/>
    <property type="molecule type" value="Genomic_DNA"/>
</dbReference>
<reference evidence="1" key="1">
    <citation type="submission" date="2018-11" db="EMBL/GenBank/DDBJ databases">
        <title>FDA dAtabase for Regulatory Grade micrObial Sequences (FDA-ARGOS): Supporting development and validation of Infectious Disease Dx tests.</title>
        <authorList>
            <person name="Bliska J."/>
            <person name="Cleland M.-M."/>
            <person name="Tallon L."/>
            <person name="Sadzewicz L."/>
            <person name="Zhao X."/>
            <person name="Vavikolanu K."/>
            <person name="Mehta A."/>
            <person name="Aluvathingal J."/>
            <person name="Nadendla S."/>
            <person name="Yan Y."/>
            <person name="Sichtig H."/>
        </authorList>
    </citation>
    <scope>NUCLEOTIDE SEQUENCE [LARGE SCALE GENOMIC DNA]</scope>
    <source>
        <strain evidence="1">FDAARGOS_581</strain>
    </source>
</reference>
<proteinExistence type="predicted"/>
<keyword evidence="2" id="KW-1185">Reference proteome</keyword>
<dbReference type="Proteomes" id="UP000268669">
    <property type="component" value="Chromosome"/>
</dbReference>
<gene>
    <name evidence="1" type="ORF">EGX47_05750</name>
</gene>
<sequence>MMMITKWHSGGRLTGFMALTAVSQQKLRCPCSSLSLSVVDLKISSVVDLKINSVVDLKINKRLGINELPHLNRINAVQKGSRLLASRSNLGISLLS</sequence>